<name>A0A3A9K5U7_9BACI</name>
<dbReference type="CDD" id="cd06558">
    <property type="entry name" value="crotonase-like"/>
    <property type="match status" value="1"/>
</dbReference>
<dbReference type="OrthoDB" id="9775794at2"/>
<comment type="similarity">
    <text evidence="1 2">Belongs to the enoyl-CoA hydratase/isomerase family.</text>
</comment>
<keyword evidence="4" id="KW-1185">Reference proteome</keyword>
<dbReference type="Gene3D" id="3.90.226.10">
    <property type="entry name" value="2-enoyl-CoA Hydratase, Chain A, domain 1"/>
    <property type="match status" value="1"/>
</dbReference>
<dbReference type="InterPro" id="IPR018376">
    <property type="entry name" value="Enoyl-CoA_hyd/isom_CS"/>
</dbReference>
<dbReference type="InterPro" id="IPR029045">
    <property type="entry name" value="ClpP/crotonase-like_dom_sf"/>
</dbReference>
<dbReference type="PANTHER" id="PTHR43802">
    <property type="entry name" value="ENOYL-COA HYDRATASE"/>
    <property type="match status" value="1"/>
</dbReference>
<evidence type="ECO:0000256" key="2">
    <source>
        <dbReference type="RuleBase" id="RU003707"/>
    </source>
</evidence>
<proteinExistence type="inferred from homology"/>
<evidence type="ECO:0000313" key="4">
    <source>
        <dbReference type="Proteomes" id="UP000281498"/>
    </source>
</evidence>
<protein>
    <submittedName>
        <fullName evidence="3">Enoyl-CoA hydratase</fullName>
    </submittedName>
</protein>
<evidence type="ECO:0000256" key="1">
    <source>
        <dbReference type="ARBA" id="ARBA00005254"/>
    </source>
</evidence>
<dbReference type="Pfam" id="PF00378">
    <property type="entry name" value="ECH_1"/>
    <property type="match status" value="1"/>
</dbReference>
<dbReference type="PANTHER" id="PTHR43802:SF1">
    <property type="entry name" value="IP11341P-RELATED"/>
    <property type="match status" value="1"/>
</dbReference>
<dbReference type="Proteomes" id="UP000281498">
    <property type="component" value="Unassembled WGS sequence"/>
</dbReference>
<dbReference type="Gene3D" id="1.10.12.10">
    <property type="entry name" value="Lyase 2-enoyl-coa Hydratase, Chain A, domain 2"/>
    <property type="match status" value="1"/>
</dbReference>
<gene>
    <name evidence="3" type="ORF">CR203_05430</name>
</gene>
<dbReference type="GO" id="GO:0003824">
    <property type="term" value="F:catalytic activity"/>
    <property type="evidence" value="ECO:0007669"/>
    <property type="project" value="InterPro"/>
</dbReference>
<evidence type="ECO:0000313" key="3">
    <source>
        <dbReference type="EMBL" id="RKL67947.1"/>
    </source>
</evidence>
<dbReference type="PROSITE" id="PS00166">
    <property type="entry name" value="ENOYL_COA_HYDRATASE"/>
    <property type="match status" value="1"/>
</dbReference>
<dbReference type="InterPro" id="IPR014748">
    <property type="entry name" value="Enoyl-CoA_hydra_C"/>
</dbReference>
<accession>A0A3A9K5U7</accession>
<dbReference type="InterPro" id="IPR001753">
    <property type="entry name" value="Enoyl-CoA_hydra/iso"/>
</dbReference>
<dbReference type="RefSeq" id="WP_110938286.1">
    <property type="nucleotide sequence ID" value="NZ_KZ614147.1"/>
</dbReference>
<comment type="caution">
    <text evidence="3">The sequence shown here is derived from an EMBL/GenBank/DDBJ whole genome shotgun (WGS) entry which is preliminary data.</text>
</comment>
<dbReference type="SUPFAM" id="SSF52096">
    <property type="entry name" value="ClpP/crotonase"/>
    <property type="match status" value="1"/>
</dbReference>
<dbReference type="AlphaFoldDB" id="A0A3A9K5U7"/>
<dbReference type="EMBL" id="PDOE01000002">
    <property type="protein sequence ID" value="RKL67947.1"/>
    <property type="molecule type" value="Genomic_DNA"/>
</dbReference>
<reference evidence="3 4" key="1">
    <citation type="submission" date="2017-10" db="EMBL/GenBank/DDBJ databases">
        <title>Bacillus sp. nov., a halophilic bacterium isolated from a Keqin Lake.</title>
        <authorList>
            <person name="Wang H."/>
        </authorList>
    </citation>
    <scope>NUCLEOTIDE SEQUENCE [LARGE SCALE GENOMIC DNA]</scope>
    <source>
        <strain evidence="3 4">KCTC 13187</strain>
    </source>
</reference>
<sequence>MSLKQTTVLYNVQDGVATITMNRPHVKNAINTEMHEELYEAFLAARKDGDVKVILLTGIEGSFSSGADLKSIPVKEMKSFDYGAYLESTYNKLIMLIDSIEKPTVAHMNGTAVGAGLSLALACDFRFADPGIKIALSFLHIGLTPDAGASYFLPRIIGFAKALELALGDTIDSEEALRIGLIQDIGHPEKLIHALTRVPMPAYSSMKQNMKAGTVLPLRQVLDAEVTAQRAAGKSKDHHRAIQAFLKRSVTK</sequence>
<organism evidence="3 4">
    <name type="scientific">Salipaludibacillus neizhouensis</name>
    <dbReference type="NCBI Taxonomy" id="885475"/>
    <lineage>
        <taxon>Bacteria</taxon>
        <taxon>Bacillati</taxon>
        <taxon>Bacillota</taxon>
        <taxon>Bacilli</taxon>
        <taxon>Bacillales</taxon>
        <taxon>Bacillaceae</taxon>
    </lineage>
</organism>